<dbReference type="InterPro" id="IPR020988">
    <property type="entry name" value="Pept_U32_collagenase"/>
</dbReference>
<accession>A0A916Q3R9</accession>
<feature type="region of interest" description="Disordered" evidence="1">
    <location>
        <begin position="496"/>
        <end position="518"/>
    </location>
</feature>
<proteinExistence type="predicted"/>
<dbReference type="Proteomes" id="UP000613208">
    <property type="component" value="Unassembled WGS sequence"/>
</dbReference>
<protein>
    <submittedName>
        <fullName evidence="3">Peptidase U32</fullName>
    </submittedName>
</protein>
<dbReference type="EMBL" id="BLYI01000006">
    <property type="protein sequence ID" value="GFO83847.1"/>
    <property type="molecule type" value="Genomic_DNA"/>
</dbReference>
<dbReference type="Pfam" id="PF12392">
    <property type="entry name" value="DUF3656"/>
    <property type="match status" value="1"/>
</dbReference>
<dbReference type="AlphaFoldDB" id="A0A916Q3R9"/>
<reference evidence="3" key="1">
    <citation type="submission" date="2020-06" db="EMBL/GenBank/DDBJ databases">
        <title>Characterization of fructooligosaccharide metabolism and fructooligosaccharide-degrading enzymes in human commensal butyrate producers.</title>
        <authorList>
            <person name="Tanno H."/>
            <person name="Fujii T."/>
            <person name="Hirano K."/>
            <person name="Maeno S."/>
            <person name="Tonozuka T."/>
            <person name="Sakamoto M."/>
            <person name="Ohkuma M."/>
            <person name="Tochio T."/>
            <person name="Endo A."/>
        </authorList>
    </citation>
    <scope>NUCLEOTIDE SEQUENCE</scope>
    <source>
        <strain evidence="3">JCM 17466</strain>
    </source>
</reference>
<evidence type="ECO:0000313" key="3">
    <source>
        <dbReference type="EMBL" id="GFO83847.1"/>
    </source>
</evidence>
<dbReference type="PANTHER" id="PTHR30217">
    <property type="entry name" value="PEPTIDASE U32 FAMILY"/>
    <property type="match status" value="1"/>
</dbReference>
<comment type="caution">
    <text evidence="3">The sequence shown here is derived from an EMBL/GenBank/DDBJ whole genome shotgun (WGS) entry which is preliminary data.</text>
</comment>
<dbReference type="Pfam" id="PF01136">
    <property type="entry name" value="Peptidase_U32"/>
    <property type="match status" value="1"/>
</dbReference>
<evidence type="ECO:0000313" key="4">
    <source>
        <dbReference type="Proteomes" id="UP000613208"/>
    </source>
</evidence>
<evidence type="ECO:0000256" key="1">
    <source>
        <dbReference type="SAM" id="MobiDB-lite"/>
    </source>
</evidence>
<dbReference type="PANTHER" id="PTHR30217:SF10">
    <property type="entry name" value="23S RRNA 5-HYDROXYCYTIDINE C2501 SYNTHASE"/>
    <property type="match status" value="1"/>
</dbReference>
<dbReference type="InterPro" id="IPR051454">
    <property type="entry name" value="RNA/ubiquinone_mod_enzymes"/>
</dbReference>
<name>A0A916Q3R9_9FIRM</name>
<gene>
    <name evidence="3" type="ORF">ANBU17_01940</name>
</gene>
<feature type="domain" description="Peptidase U32 collagenase" evidence="2">
    <location>
        <begin position="378"/>
        <end position="491"/>
    </location>
</feature>
<evidence type="ECO:0000259" key="2">
    <source>
        <dbReference type="Pfam" id="PF12392"/>
    </source>
</evidence>
<feature type="compositionally biased region" description="Basic and acidic residues" evidence="1">
    <location>
        <begin position="501"/>
        <end position="518"/>
    </location>
</feature>
<dbReference type="InterPro" id="IPR001539">
    <property type="entry name" value="Peptidase_U32"/>
</dbReference>
<sequence>MKKREIEVLAPAGSMECLRAAVLNGADAVYLGGEMFGARAYAGNFKKEELCEAIDYAHIFGKKIFLTINTLVKETESRQLIEFLIPYYEQGLDAVIIQDPGVIRMVREHFPDLEIHASTQMTVTGVNSARLVKRMGAKRVVPARELSLEEIREIKEAAKMDIECFVHGALCYCYSGQCFMSSMLGGRSGNRGRCAGTCRLPFYGKDSGKNKYLLSLKDLCTIEQLPEILDHGVDSLKIEGRMKGARYVGEVTRIYRKYVDLYLSGKEYKVDPQDKKILMELFNRGGFTDGYYNRYHGRDMMSMERPDHQGILIGKIQSIKKGTLSFTSMEKIHKGDVLQIRTRDEENIELTSPSDWEKGDFVTLNGQKMKKLSVGMKIMRTRNMELVTRIDGMLQQKKKEKLKGKVTLCPGRCAKLWIEDGEISVSAEGPVIEEAKKHGARADEVRRQLEKTGETHYEFQELEVELSGQAFVPGSVLKKLRREAFSRMDEEKTGRYRRQYRRMEPDTVQEDKPSKDREARFSVSLESLELLDTVLNHPKVEDIYLPWRQLKQEADPEHIVRRVRETGRKCYLMLPQIARRQQIKELDQAKSWILSEKIDGLIIRNLEEYGWALEAGYGGEMILDYMMYAYNRKAVMEYKEYARGDVRMTYPEECSLEEMEELNLESADLLIYGYLPLMVSAQCVKENLHRCDGREQWMTIQDRYRKKFFVHSCCSDCVNEIYNGQPLWLGGEIEAVCRRLRPKAYRVHLTKETPKEAELVLKAAEEVWDGKDHAPVKDYTKGHFRRGAL</sequence>
<keyword evidence="4" id="KW-1185">Reference proteome</keyword>
<dbReference type="RefSeq" id="WP_201309614.1">
    <property type="nucleotide sequence ID" value="NZ_BLYI01000006.1"/>
</dbReference>
<organism evidence="3 4">
    <name type="scientific">Anaerostipes butyraticus</name>
    <dbReference type="NCBI Taxonomy" id="645466"/>
    <lineage>
        <taxon>Bacteria</taxon>
        <taxon>Bacillati</taxon>
        <taxon>Bacillota</taxon>
        <taxon>Clostridia</taxon>
        <taxon>Lachnospirales</taxon>
        <taxon>Lachnospiraceae</taxon>
        <taxon>Anaerostipes</taxon>
    </lineage>
</organism>
<dbReference type="PROSITE" id="PS01276">
    <property type="entry name" value="PEPTIDASE_U32"/>
    <property type="match status" value="1"/>
</dbReference>
<dbReference type="CDD" id="cd00945">
    <property type="entry name" value="Aldolase_Class_I"/>
    <property type="match status" value="1"/>
</dbReference>